<keyword evidence="2" id="KW-1133">Transmembrane helix</keyword>
<organism evidence="3 4">
    <name type="scientific">Brachionus calyciflorus</name>
    <dbReference type="NCBI Taxonomy" id="104777"/>
    <lineage>
        <taxon>Eukaryota</taxon>
        <taxon>Metazoa</taxon>
        <taxon>Spiralia</taxon>
        <taxon>Gnathifera</taxon>
        <taxon>Rotifera</taxon>
        <taxon>Eurotatoria</taxon>
        <taxon>Monogononta</taxon>
        <taxon>Pseudotrocha</taxon>
        <taxon>Ploima</taxon>
        <taxon>Brachionidae</taxon>
        <taxon>Brachionus</taxon>
    </lineage>
</organism>
<sequence length="108" mass="12170">MKASESINVLLGLGFSWLIASIVLAIKGEDFNIESQYLGIQIALFLIINVICHVLMILRRKLHIFGNAEFGGTDYPRLISSLLLIVLWIFYVLVISLLSFEYLIINIG</sequence>
<dbReference type="GO" id="GO:0098794">
    <property type="term" value="C:postsynapse"/>
    <property type="evidence" value="ECO:0007669"/>
    <property type="project" value="TreeGrafter"/>
</dbReference>
<name>A0A813M987_9BILA</name>
<dbReference type="Proteomes" id="UP000663879">
    <property type="component" value="Unassembled WGS sequence"/>
</dbReference>
<dbReference type="PANTHER" id="PTHR11878">
    <property type="entry name" value="SODIUM/CALCIUM EXCHANGER"/>
    <property type="match status" value="1"/>
</dbReference>
<feature type="transmembrane region" description="Helical" evidence="2">
    <location>
        <begin position="78"/>
        <end position="105"/>
    </location>
</feature>
<evidence type="ECO:0000313" key="4">
    <source>
        <dbReference type="Proteomes" id="UP000663879"/>
    </source>
</evidence>
<dbReference type="GO" id="GO:0030424">
    <property type="term" value="C:axon"/>
    <property type="evidence" value="ECO:0007669"/>
    <property type="project" value="TreeGrafter"/>
</dbReference>
<comment type="caution">
    <text evidence="3">The sequence shown here is derived from an EMBL/GenBank/DDBJ whole genome shotgun (WGS) entry which is preliminary data.</text>
</comment>
<reference evidence="3" key="1">
    <citation type="submission" date="2021-02" db="EMBL/GenBank/DDBJ databases">
        <authorList>
            <person name="Nowell W R."/>
        </authorList>
    </citation>
    <scope>NUCLEOTIDE SEQUENCE</scope>
    <source>
        <strain evidence="3">Ploen Becks lab</strain>
    </source>
</reference>
<evidence type="ECO:0000256" key="2">
    <source>
        <dbReference type="SAM" id="Phobius"/>
    </source>
</evidence>
<accession>A0A813M987</accession>
<evidence type="ECO:0000256" key="1">
    <source>
        <dbReference type="ARBA" id="ARBA00023065"/>
    </source>
</evidence>
<proteinExistence type="predicted"/>
<dbReference type="GO" id="GO:0042383">
    <property type="term" value="C:sarcolemma"/>
    <property type="evidence" value="ECO:0007669"/>
    <property type="project" value="TreeGrafter"/>
</dbReference>
<dbReference type="EMBL" id="CAJNOC010000119">
    <property type="protein sequence ID" value="CAF0716748.1"/>
    <property type="molecule type" value="Genomic_DNA"/>
</dbReference>
<dbReference type="GO" id="GO:0005432">
    <property type="term" value="F:calcium:sodium antiporter activity"/>
    <property type="evidence" value="ECO:0007669"/>
    <property type="project" value="TreeGrafter"/>
</dbReference>
<protein>
    <submittedName>
        <fullName evidence="3">Uncharacterized protein</fullName>
    </submittedName>
</protein>
<dbReference type="AlphaFoldDB" id="A0A813M987"/>
<dbReference type="OrthoDB" id="418484at2759"/>
<dbReference type="GO" id="GO:0098703">
    <property type="term" value="P:calcium ion import across plasma membrane"/>
    <property type="evidence" value="ECO:0007669"/>
    <property type="project" value="TreeGrafter"/>
</dbReference>
<keyword evidence="4" id="KW-1185">Reference proteome</keyword>
<dbReference type="PANTHER" id="PTHR11878:SF76">
    <property type="entry name" value="CALX-BETA DOMAIN-CONTAINING PROTEIN"/>
    <property type="match status" value="1"/>
</dbReference>
<feature type="transmembrane region" description="Helical" evidence="2">
    <location>
        <begin position="7"/>
        <end position="26"/>
    </location>
</feature>
<keyword evidence="1" id="KW-0813">Transport</keyword>
<feature type="transmembrane region" description="Helical" evidence="2">
    <location>
        <begin position="38"/>
        <end position="58"/>
    </location>
</feature>
<keyword evidence="2" id="KW-0812">Transmembrane</keyword>
<evidence type="ECO:0000313" key="3">
    <source>
        <dbReference type="EMBL" id="CAF0716748.1"/>
    </source>
</evidence>
<dbReference type="InterPro" id="IPR051171">
    <property type="entry name" value="CaCA"/>
</dbReference>
<gene>
    <name evidence="3" type="ORF">OXX778_LOCUS1735</name>
</gene>
<keyword evidence="1" id="KW-0406">Ion transport</keyword>
<keyword evidence="2" id="KW-0472">Membrane</keyword>